<keyword evidence="4 8" id="KW-0133">Cell shape</keyword>
<dbReference type="PRINTS" id="PR01806">
    <property type="entry name" value="VIRFACTRMVIN"/>
</dbReference>
<dbReference type="GO" id="GO:0015648">
    <property type="term" value="F:lipid-linked peptidoglycan transporter activity"/>
    <property type="evidence" value="ECO:0007669"/>
    <property type="project" value="UniProtKB-UniRule"/>
</dbReference>
<dbReference type="UniPathway" id="UPA00219"/>
<comment type="function">
    <text evidence="8">Involved in peptidoglycan biosynthesis. Transports lipid-linked peptidoglycan precursors from the inner to the outer leaflet of the cytoplasmic membrane.</text>
</comment>
<feature type="transmembrane region" description="Helical" evidence="8">
    <location>
        <begin position="515"/>
        <end position="534"/>
    </location>
</feature>
<feature type="transmembrane region" description="Helical" evidence="8">
    <location>
        <begin position="137"/>
        <end position="160"/>
    </location>
</feature>
<evidence type="ECO:0000313" key="9">
    <source>
        <dbReference type="EMBL" id="OGI82020.1"/>
    </source>
</evidence>
<feature type="transmembrane region" description="Helical" evidence="8">
    <location>
        <begin position="12"/>
        <end position="33"/>
    </location>
</feature>
<keyword evidence="6 8" id="KW-1133">Transmembrane helix</keyword>
<dbReference type="PANTHER" id="PTHR47019">
    <property type="entry name" value="LIPID II FLIPPASE MURJ"/>
    <property type="match status" value="1"/>
</dbReference>
<evidence type="ECO:0000256" key="2">
    <source>
        <dbReference type="ARBA" id="ARBA00022475"/>
    </source>
</evidence>
<feature type="transmembrane region" description="Helical" evidence="8">
    <location>
        <begin position="237"/>
        <end position="261"/>
    </location>
</feature>
<keyword evidence="3 8" id="KW-0812">Transmembrane</keyword>
<gene>
    <name evidence="8" type="primary">murJ</name>
    <name evidence="9" type="ORF">A3B93_01005</name>
</gene>
<protein>
    <recommendedName>
        <fullName evidence="8">Probable lipid II flippase MurJ</fullName>
    </recommendedName>
</protein>
<feature type="transmembrane region" description="Helical" evidence="8">
    <location>
        <begin position="99"/>
        <end position="125"/>
    </location>
</feature>
<keyword evidence="8" id="KW-0813">Transport</keyword>
<feature type="transmembrane region" description="Helical" evidence="8">
    <location>
        <begin position="477"/>
        <end position="503"/>
    </location>
</feature>
<organism evidence="9 10">
    <name type="scientific">Candidatus Nomurabacteria bacterium RIFCSPHIGHO2_02_FULL_42_24</name>
    <dbReference type="NCBI Taxonomy" id="1801757"/>
    <lineage>
        <taxon>Bacteria</taxon>
        <taxon>Candidatus Nomuraibacteriota</taxon>
    </lineage>
</organism>
<reference evidence="9 10" key="1">
    <citation type="journal article" date="2016" name="Nat. Commun.">
        <title>Thousands of microbial genomes shed light on interconnected biogeochemical processes in an aquifer system.</title>
        <authorList>
            <person name="Anantharaman K."/>
            <person name="Brown C.T."/>
            <person name="Hug L.A."/>
            <person name="Sharon I."/>
            <person name="Castelle C.J."/>
            <person name="Probst A.J."/>
            <person name="Thomas B.C."/>
            <person name="Singh A."/>
            <person name="Wilkins M.J."/>
            <person name="Karaoz U."/>
            <person name="Brodie E.L."/>
            <person name="Williams K.H."/>
            <person name="Hubbard S.S."/>
            <person name="Banfield J.F."/>
        </authorList>
    </citation>
    <scope>NUCLEOTIDE SEQUENCE [LARGE SCALE GENOMIC DNA]</scope>
</reference>
<keyword evidence="7 8" id="KW-0472">Membrane</keyword>
<dbReference type="Pfam" id="PF03023">
    <property type="entry name" value="MurJ"/>
    <property type="match status" value="1"/>
</dbReference>
<evidence type="ECO:0000256" key="1">
    <source>
        <dbReference type="ARBA" id="ARBA00004651"/>
    </source>
</evidence>
<name>A0A1F6WJG2_9BACT</name>
<evidence type="ECO:0000313" key="10">
    <source>
        <dbReference type="Proteomes" id="UP000179880"/>
    </source>
</evidence>
<comment type="subcellular location">
    <subcellularLocation>
        <location evidence="1 8">Cell membrane</location>
        <topology evidence="1 8">Multi-pass membrane protein</topology>
    </subcellularLocation>
</comment>
<evidence type="ECO:0000256" key="7">
    <source>
        <dbReference type="ARBA" id="ARBA00023136"/>
    </source>
</evidence>
<dbReference type="EMBL" id="MFUH01000014">
    <property type="protein sequence ID" value="OGI82020.1"/>
    <property type="molecule type" value="Genomic_DNA"/>
</dbReference>
<feature type="transmembrane region" description="Helical" evidence="8">
    <location>
        <begin position="329"/>
        <end position="352"/>
    </location>
</feature>
<dbReference type="PANTHER" id="PTHR47019:SF1">
    <property type="entry name" value="LIPID II FLIPPASE MURJ"/>
    <property type="match status" value="1"/>
</dbReference>
<proteinExistence type="inferred from homology"/>
<accession>A0A1F6WJG2</accession>
<evidence type="ECO:0000256" key="5">
    <source>
        <dbReference type="ARBA" id="ARBA00022984"/>
    </source>
</evidence>
<dbReference type="GO" id="GO:0034204">
    <property type="term" value="P:lipid translocation"/>
    <property type="evidence" value="ECO:0007669"/>
    <property type="project" value="TreeGrafter"/>
</dbReference>
<comment type="caution">
    <text evidence="9">The sequence shown here is derived from an EMBL/GenBank/DDBJ whole genome shotgun (WGS) entry which is preliminary data.</text>
</comment>
<sequence length="566" mass="62292">MVKRLLGVFNKEIHGLEAVAFLISFFVFLSQLLGLLRDRALAHYLGTSRALDIYYAAFRVPDFLFVSLASLVSINVLIPFFLSCLEKSKPEAHRFMNNIFTAFLIIMIAVSAIVFIIVPILAPLIAPGFNSIEQGELINLIRIMMLSPILMGLSNLFGTVTQIFRKFFVYALSPVFYNLGIVIGVLVFYPLWGLNGLALGVVLGALFHFLIQVPAVVKSGFLPHFVRNINWLEIKEVILVSVPRALGLALNSFALLVIVAIASTLSSGSISIFNFAKNLQAVPLGLIGIAFSVAAFPTLSRLSAQQAGLANEEHLQKFTKHFETAARQIIFWALPASFLFIVLRAQIVRVILGSGQFSWSDTQLTAASVAIFSVSILAQSLLLLTVRSFYAAGETRRPLIVNVISTGIIIVLSFVFLKIFHESSAIQEFFESLLRVRGLTGTEVLVLPLAYSLGTIINALWLLFVFRKNFLKTGKSFLRVIFFQIFMVSLAGALVTYIGLNVFSRVFDLSTFSGVFWQGLVSGILGIAAGMAVLRYTGNPELKAVVRVLKTRFSKLSPFGPSSEEL</sequence>
<dbReference type="CDD" id="cd13123">
    <property type="entry name" value="MATE_MurJ_like"/>
    <property type="match status" value="1"/>
</dbReference>
<feature type="transmembrane region" description="Helical" evidence="8">
    <location>
        <begin position="281"/>
        <end position="299"/>
    </location>
</feature>
<comment type="pathway">
    <text evidence="8">Cell wall biogenesis; peptidoglycan biosynthesis.</text>
</comment>
<keyword evidence="5 8" id="KW-0573">Peptidoglycan synthesis</keyword>
<keyword evidence="8" id="KW-0961">Cell wall biogenesis/degradation</keyword>
<dbReference type="InterPro" id="IPR004268">
    <property type="entry name" value="MurJ"/>
</dbReference>
<dbReference type="GO" id="GO:0008360">
    <property type="term" value="P:regulation of cell shape"/>
    <property type="evidence" value="ECO:0007669"/>
    <property type="project" value="UniProtKB-KW"/>
</dbReference>
<dbReference type="GO" id="GO:0005886">
    <property type="term" value="C:plasma membrane"/>
    <property type="evidence" value="ECO:0007669"/>
    <property type="project" value="UniProtKB-SubCell"/>
</dbReference>
<feature type="transmembrane region" description="Helical" evidence="8">
    <location>
        <begin position="398"/>
        <end position="420"/>
    </location>
</feature>
<comment type="similarity">
    <text evidence="8">Belongs to the MurJ/MviN family.</text>
</comment>
<evidence type="ECO:0000256" key="3">
    <source>
        <dbReference type="ARBA" id="ARBA00022692"/>
    </source>
</evidence>
<feature type="transmembrane region" description="Helical" evidence="8">
    <location>
        <begin position="444"/>
        <end position="465"/>
    </location>
</feature>
<dbReference type="AlphaFoldDB" id="A0A1F6WJG2"/>
<dbReference type="Proteomes" id="UP000179880">
    <property type="component" value="Unassembled WGS sequence"/>
</dbReference>
<feature type="transmembrane region" description="Helical" evidence="8">
    <location>
        <begin position="53"/>
        <end position="78"/>
    </location>
</feature>
<evidence type="ECO:0000256" key="6">
    <source>
        <dbReference type="ARBA" id="ARBA00022989"/>
    </source>
</evidence>
<evidence type="ECO:0000256" key="4">
    <source>
        <dbReference type="ARBA" id="ARBA00022960"/>
    </source>
</evidence>
<feature type="transmembrane region" description="Helical" evidence="8">
    <location>
        <begin position="167"/>
        <end position="191"/>
    </location>
</feature>
<evidence type="ECO:0000256" key="8">
    <source>
        <dbReference type="HAMAP-Rule" id="MF_02078"/>
    </source>
</evidence>
<dbReference type="GO" id="GO:0009252">
    <property type="term" value="P:peptidoglycan biosynthetic process"/>
    <property type="evidence" value="ECO:0007669"/>
    <property type="project" value="UniProtKB-UniRule"/>
</dbReference>
<keyword evidence="2 8" id="KW-1003">Cell membrane</keyword>
<feature type="transmembrane region" description="Helical" evidence="8">
    <location>
        <begin position="364"/>
        <end position="386"/>
    </location>
</feature>
<dbReference type="InterPro" id="IPR051050">
    <property type="entry name" value="Lipid_II_flippase_MurJ/MviN"/>
</dbReference>
<dbReference type="GO" id="GO:0071555">
    <property type="term" value="P:cell wall organization"/>
    <property type="evidence" value="ECO:0007669"/>
    <property type="project" value="UniProtKB-KW"/>
</dbReference>
<dbReference type="HAMAP" id="MF_02078">
    <property type="entry name" value="MurJ_MviN"/>
    <property type="match status" value="1"/>
</dbReference>
<feature type="transmembrane region" description="Helical" evidence="8">
    <location>
        <begin position="197"/>
        <end position="217"/>
    </location>
</feature>